<dbReference type="PANTHER" id="PTHR43130">
    <property type="entry name" value="ARAC-FAMILY TRANSCRIPTIONAL REGULATOR"/>
    <property type="match status" value="1"/>
</dbReference>
<name>A0A846WW27_9ACTN</name>
<dbReference type="CDD" id="cd03139">
    <property type="entry name" value="GATase1_PfpI_2"/>
    <property type="match status" value="1"/>
</dbReference>
<feature type="domain" description="DJ-1/PfpI" evidence="2">
    <location>
        <begin position="3"/>
        <end position="144"/>
    </location>
</feature>
<evidence type="ECO:0000313" key="3">
    <source>
        <dbReference type="EMBL" id="NKY05247.1"/>
    </source>
</evidence>
<dbReference type="Pfam" id="PF01965">
    <property type="entry name" value="DJ-1_PfpI"/>
    <property type="match status" value="1"/>
</dbReference>
<dbReference type="EMBL" id="JAAXPC010000032">
    <property type="protein sequence ID" value="NKY05247.1"/>
    <property type="molecule type" value="Genomic_DNA"/>
</dbReference>
<proteinExistence type="predicted"/>
<dbReference type="InterPro" id="IPR029062">
    <property type="entry name" value="Class_I_gatase-like"/>
</dbReference>
<protein>
    <submittedName>
        <fullName evidence="3">DJ-1/PfpI family protein</fullName>
    </submittedName>
</protein>
<dbReference type="InterPro" id="IPR052158">
    <property type="entry name" value="INH-QAR"/>
</dbReference>
<gene>
    <name evidence="3" type="ORF">HGA05_27190</name>
</gene>
<feature type="compositionally biased region" description="Low complexity" evidence="1">
    <location>
        <begin position="144"/>
        <end position="169"/>
    </location>
</feature>
<evidence type="ECO:0000313" key="4">
    <source>
        <dbReference type="Proteomes" id="UP000563898"/>
    </source>
</evidence>
<evidence type="ECO:0000256" key="1">
    <source>
        <dbReference type="SAM" id="MobiDB-lite"/>
    </source>
</evidence>
<comment type="caution">
    <text evidence="3">The sequence shown here is derived from an EMBL/GenBank/DDBJ whole genome shotgun (WGS) entry which is preliminary data.</text>
</comment>
<reference evidence="3 4" key="1">
    <citation type="submission" date="2020-04" db="EMBL/GenBank/DDBJ databases">
        <title>MicrobeNet Type strains.</title>
        <authorList>
            <person name="Nicholson A.C."/>
        </authorList>
    </citation>
    <scope>NUCLEOTIDE SEQUENCE [LARGE SCALE GENOMIC DNA]</scope>
    <source>
        <strain evidence="3 4">ATCC BAA-14</strain>
    </source>
</reference>
<evidence type="ECO:0000259" key="2">
    <source>
        <dbReference type="Pfam" id="PF01965"/>
    </source>
</evidence>
<dbReference type="GO" id="GO:0006355">
    <property type="term" value="P:regulation of DNA-templated transcription"/>
    <property type="evidence" value="ECO:0007669"/>
    <property type="project" value="TreeGrafter"/>
</dbReference>
<sequence>MTRIAIVVYPQFTALDFVGPYEVLRMLPDAEVRFVWHEPGPIVADSGVLLVGATHSLAETPNPDVVLVPGGPGCAKAARDERLLAWLADVSTTASWMTSVCTGSVVLAAAGLLEGRRATSHWSALAALSMFGATPVSDERVVRASAASGEGDGASAASGEGDGASAASGEGDGAKVVTGEGDGAKVVTAAGVSAGIDLALWLAGQIAGEERAKAIQLVIEYDPQPPFDSGHRSKASASTVARGAALLSRDALRPSPLTAATALSWDRSLRRFRRGDRRAGGHMLSRASSFAIDRFGAIWR</sequence>
<dbReference type="AlphaFoldDB" id="A0A846WW27"/>
<dbReference type="Proteomes" id="UP000563898">
    <property type="component" value="Unassembled WGS sequence"/>
</dbReference>
<dbReference type="RefSeq" id="WP_006371751.1">
    <property type="nucleotide sequence ID" value="NZ_JAAXPC010000032.1"/>
</dbReference>
<dbReference type="Gene3D" id="3.40.50.880">
    <property type="match status" value="1"/>
</dbReference>
<dbReference type="InterPro" id="IPR002818">
    <property type="entry name" value="DJ-1/PfpI"/>
</dbReference>
<dbReference type="SUPFAM" id="SSF52317">
    <property type="entry name" value="Class I glutamine amidotransferase-like"/>
    <property type="match status" value="1"/>
</dbReference>
<feature type="region of interest" description="Disordered" evidence="1">
    <location>
        <begin position="142"/>
        <end position="175"/>
    </location>
</feature>
<accession>A0A846WW27</accession>
<organism evidence="3 4">
    <name type="scientific">Gordonia polyisoprenivorans</name>
    <dbReference type="NCBI Taxonomy" id="84595"/>
    <lineage>
        <taxon>Bacteria</taxon>
        <taxon>Bacillati</taxon>
        <taxon>Actinomycetota</taxon>
        <taxon>Actinomycetes</taxon>
        <taxon>Mycobacteriales</taxon>
        <taxon>Gordoniaceae</taxon>
        <taxon>Gordonia</taxon>
    </lineage>
</organism>
<dbReference type="PANTHER" id="PTHR43130:SF2">
    <property type="entry name" value="DJ-1_PFPI DOMAIN-CONTAINING PROTEIN"/>
    <property type="match status" value="1"/>
</dbReference>